<proteinExistence type="predicted"/>
<gene>
    <name evidence="1" type="ORF">C4F49_16210</name>
</gene>
<sequence length="217" mass="25806">MYTIPFDRKEDLVNYKILDTLNFNDFTFYARDEFYTYLGQQRQTKVGIHYLLIEKSNDSSHRVLSMAPIKPFRSRLNAPQYESNFDKVNSDTVDLASFIVFQMGILKDNQIEFLNNRKKRTSPPTYYIDTTNTNLLINEISTEKTGRVQLNNHFKKGVNFRKINQNVIITLNPRKNCDISVWAVDNEFYVTDQNILFQFLLKTCDNYNYFSFKRYQD</sequence>
<accession>A0A928YTK2</accession>
<organism evidence="1 2">
    <name type="scientific">Sphingobacterium hungaricum</name>
    <dbReference type="NCBI Taxonomy" id="2082723"/>
    <lineage>
        <taxon>Bacteria</taxon>
        <taxon>Pseudomonadati</taxon>
        <taxon>Bacteroidota</taxon>
        <taxon>Sphingobacteriia</taxon>
        <taxon>Sphingobacteriales</taxon>
        <taxon>Sphingobacteriaceae</taxon>
        <taxon>Sphingobacterium</taxon>
    </lineage>
</organism>
<evidence type="ECO:0000313" key="1">
    <source>
        <dbReference type="EMBL" id="MBE8715228.1"/>
    </source>
</evidence>
<dbReference type="AlphaFoldDB" id="A0A928YTK2"/>
<evidence type="ECO:0000313" key="2">
    <source>
        <dbReference type="Proteomes" id="UP000616201"/>
    </source>
</evidence>
<comment type="caution">
    <text evidence="1">The sequence shown here is derived from an EMBL/GenBank/DDBJ whole genome shotgun (WGS) entry which is preliminary data.</text>
</comment>
<reference evidence="1" key="1">
    <citation type="submission" date="2018-02" db="EMBL/GenBank/DDBJ databases">
        <authorList>
            <person name="Vasarhelyi B.M."/>
            <person name="Deshmukh S."/>
            <person name="Balint B."/>
            <person name="Kukolya J."/>
        </authorList>
    </citation>
    <scope>NUCLEOTIDE SEQUENCE</scope>
    <source>
        <strain evidence="1">KB22</strain>
    </source>
</reference>
<dbReference type="RefSeq" id="WP_196937074.1">
    <property type="nucleotide sequence ID" value="NZ_MU158698.1"/>
</dbReference>
<name>A0A928YTK2_9SPHI</name>
<protein>
    <submittedName>
        <fullName evidence="1">Uncharacterized protein</fullName>
    </submittedName>
</protein>
<keyword evidence="2" id="KW-1185">Reference proteome</keyword>
<dbReference type="EMBL" id="PRDK01000009">
    <property type="protein sequence ID" value="MBE8715228.1"/>
    <property type="molecule type" value="Genomic_DNA"/>
</dbReference>
<dbReference type="Proteomes" id="UP000616201">
    <property type="component" value="Unassembled WGS sequence"/>
</dbReference>